<dbReference type="SUPFAM" id="SSF56300">
    <property type="entry name" value="Metallo-dependent phosphatases"/>
    <property type="match status" value="1"/>
</dbReference>
<evidence type="ECO:0000256" key="1">
    <source>
        <dbReference type="ARBA" id="ARBA00005662"/>
    </source>
</evidence>
<feature type="region of interest" description="Disordered" evidence="2">
    <location>
        <begin position="36"/>
        <end position="60"/>
    </location>
</feature>
<protein>
    <submittedName>
        <fullName evidence="4">CapA family protein</fullName>
        <ecNumber evidence="4">3.1.-.-</ecNumber>
    </submittedName>
</protein>
<accession>A0ABU2N7G2</accession>
<dbReference type="Pfam" id="PF09587">
    <property type="entry name" value="PGA_cap"/>
    <property type="match status" value="1"/>
</dbReference>
<dbReference type="InterPro" id="IPR052169">
    <property type="entry name" value="CW_Biosynth-Accessory"/>
</dbReference>
<dbReference type="EMBL" id="JAVREJ010000005">
    <property type="protein sequence ID" value="MDT0349871.1"/>
    <property type="molecule type" value="Genomic_DNA"/>
</dbReference>
<comment type="caution">
    <text evidence="4">The sequence shown here is derived from an EMBL/GenBank/DDBJ whole genome shotgun (WGS) entry which is preliminary data.</text>
</comment>
<evidence type="ECO:0000313" key="5">
    <source>
        <dbReference type="Proteomes" id="UP001183202"/>
    </source>
</evidence>
<evidence type="ECO:0000256" key="2">
    <source>
        <dbReference type="SAM" id="MobiDB-lite"/>
    </source>
</evidence>
<keyword evidence="4" id="KW-0378">Hydrolase</keyword>
<organism evidence="4 5">
    <name type="scientific">Pseudonocardia charpentierae</name>
    <dbReference type="NCBI Taxonomy" id="3075545"/>
    <lineage>
        <taxon>Bacteria</taxon>
        <taxon>Bacillati</taxon>
        <taxon>Actinomycetota</taxon>
        <taxon>Actinomycetes</taxon>
        <taxon>Pseudonocardiales</taxon>
        <taxon>Pseudonocardiaceae</taxon>
        <taxon>Pseudonocardia</taxon>
    </lineage>
</organism>
<dbReference type="Gene3D" id="3.60.21.10">
    <property type="match status" value="1"/>
</dbReference>
<dbReference type="PANTHER" id="PTHR33393:SF13">
    <property type="entry name" value="PGA BIOSYNTHESIS PROTEIN CAPA"/>
    <property type="match status" value="1"/>
</dbReference>
<evidence type="ECO:0000259" key="3">
    <source>
        <dbReference type="SMART" id="SM00854"/>
    </source>
</evidence>
<dbReference type="EC" id="3.1.-.-" evidence="4"/>
<reference evidence="5" key="1">
    <citation type="submission" date="2023-07" db="EMBL/GenBank/DDBJ databases">
        <title>30 novel species of actinomycetes from the DSMZ collection.</title>
        <authorList>
            <person name="Nouioui I."/>
        </authorList>
    </citation>
    <scope>NUCLEOTIDE SEQUENCE [LARGE SCALE GENOMIC DNA]</scope>
    <source>
        <strain evidence="5">DSM 45834</strain>
    </source>
</reference>
<dbReference type="GO" id="GO:0016787">
    <property type="term" value="F:hydrolase activity"/>
    <property type="evidence" value="ECO:0007669"/>
    <property type="project" value="UniProtKB-KW"/>
</dbReference>
<sequence>MSAGGVRPLLHLGRLAPVAVVTIALALVAACGAPAAQPPPGPAGASDEPTSSATASPAALSASPRGTLVVHGTGDVNLDPSYIPALRTRGYEHAWTGLGGLFTDDDLTVVNMECPVSDRGTIVPKEFNFRCDPAALPAAQAAGVDVANLANNHSGDFGPDALLDSLGRLRSAGIAPVGVGENLRAASTPAVVERDGWRIAVLGFGGVVPAADWLAGPSRPGMASGDDTAAMVAAVRAAGEVADLVFVTVHWGVELDTRPRADDVARAHALIDAGADGVFGHHSHRLQPLDSYRGRPIAWGLGNFVWPSLSEAGSRSAVAEFVVTPDGAVTGCLLPVRITSPGHPELVGARSCPA</sequence>
<comment type="similarity">
    <text evidence="1">Belongs to the CapA family.</text>
</comment>
<dbReference type="InterPro" id="IPR019079">
    <property type="entry name" value="Capsule_synth_CapA"/>
</dbReference>
<dbReference type="PROSITE" id="PS51257">
    <property type="entry name" value="PROKAR_LIPOPROTEIN"/>
    <property type="match status" value="1"/>
</dbReference>
<feature type="compositionally biased region" description="Low complexity" evidence="2">
    <location>
        <begin position="43"/>
        <end position="60"/>
    </location>
</feature>
<dbReference type="CDD" id="cd07381">
    <property type="entry name" value="MPP_CapA"/>
    <property type="match status" value="1"/>
</dbReference>
<dbReference type="InterPro" id="IPR029052">
    <property type="entry name" value="Metallo-depent_PP-like"/>
</dbReference>
<dbReference type="SMART" id="SM00854">
    <property type="entry name" value="PGA_cap"/>
    <property type="match status" value="1"/>
</dbReference>
<dbReference type="Proteomes" id="UP001183202">
    <property type="component" value="Unassembled WGS sequence"/>
</dbReference>
<gene>
    <name evidence="4" type="ORF">RM445_10095</name>
</gene>
<feature type="domain" description="Capsule synthesis protein CapA" evidence="3">
    <location>
        <begin position="67"/>
        <end position="308"/>
    </location>
</feature>
<dbReference type="RefSeq" id="WP_311555903.1">
    <property type="nucleotide sequence ID" value="NZ_JAVREJ010000005.1"/>
</dbReference>
<proteinExistence type="inferred from homology"/>
<name>A0ABU2N7G2_9PSEU</name>
<keyword evidence="5" id="KW-1185">Reference proteome</keyword>
<evidence type="ECO:0000313" key="4">
    <source>
        <dbReference type="EMBL" id="MDT0349871.1"/>
    </source>
</evidence>
<dbReference type="PANTHER" id="PTHR33393">
    <property type="entry name" value="POLYGLUTAMINE SYNTHESIS ACCESSORY PROTEIN RV0574C-RELATED"/>
    <property type="match status" value="1"/>
</dbReference>